<feature type="active site" description="Charge relay system" evidence="6">
    <location>
        <position position="214"/>
    </location>
</feature>
<dbReference type="OrthoDB" id="9807329at2"/>
<name>A0A4U3MRU9_9ACTN</name>
<evidence type="ECO:0000256" key="6">
    <source>
        <dbReference type="PIRSR" id="PIRSR028757-1"/>
    </source>
</evidence>
<evidence type="ECO:0000256" key="1">
    <source>
        <dbReference type="ARBA" id="ARBA00010233"/>
    </source>
</evidence>
<gene>
    <name evidence="9" type="ORF">FDA94_02560</name>
</gene>
<reference evidence="9 10" key="1">
    <citation type="submission" date="2019-04" db="EMBL/GenBank/DDBJ databases">
        <title>Herbidospora sp. NEAU-GS14.nov., a novel actinomycete isolated from soil.</title>
        <authorList>
            <person name="Han L."/>
        </authorList>
    </citation>
    <scope>NUCLEOTIDE SEQUENCE [LARGE SCALE GENOMIC DNA]</scope>
    <source>
        <strain evidence="9 10">NEAU-GS14</strain>
    </source>
</reference>
<dbReference type="PANTHER" id="PTHR30237">
    <property type="entry name" value="MURAMOYLTETRAPEPTIDE CARBOXYPEPTIDASE"/>
    <property type="match status" value="1"/>
</dbReference>
<dbReference type="InterPro" id="IPR003507">
    <property type="entry name" value="S66_fam"/>
</dbReference>
<dbReference type="EMBL" id="SZQA01000001">
    <property type="protein sequence ID" value="TKK91672.1"/>
    <property type="molecule type" value="Genomic_DNA"/>
</dbReference>
<protein>
    <submittedName>
        <fullName evidence="9">LD-carboxypeptidase</fullName>
    </submittedName>
</protein>
<keyword evidence="10" id="KW-1185">Reference proteome</keyword>
<dbReference type="PANTHER" id="PTHR30237:SF2">
    <property type="entry name" value="MUREIN TETRAPEPTIDE CARBOXYPEPTIDASE"/>
    <property type="match status" value="1"/>
</dbReference>
<keyword evidence="2 9" id="KW-0121">Carboxypeptidase</keyword>
<proteinExistence type="inferred from homology"/>
<accession>A0A4U3MRU9</accession>
<organism evidence="9 10">
    <name type="scientific">Herbidospora galbida</name>
    <dbReference type="NCBI Taxonomy" id="2575442"/>
    <lineage>
        <taxon>Bacteria</taxon>
        <taxon>Bacillati</taxon>
        <taxon>Actinomycetota</taxon>
        <taxon>Actinomycetes</taxon>
        <taxon>Streptosporangiales</taxon>
        <taxon>Streptosporangiaceae</taxon>
        <taxon>Herbidospora</taxon>
    </lineage>
</organism>
<evidence type="ECO:0000259" key="8">
    <source>
        <dbReference type="Pfam" id="PF17676"/>
    </source>
</evidence>
<evidence type="ECO:0000259" key="7">
    <source>
        <dbReference type="Pfam" id="PF02016"/>
    </source>
</evidence>
<dbReference type="SUPFAM" id="SSF52317">
    <property type="entry name" value="Class I glutamine amidotransferase-like"/>
    <property type="match status" value="1"/>
</dbReference>
<sequence>MSHDMAESIPRLRPGDRVAVVAPSGPVSPERLAYGCDRLRAAGLDVVVGAHVLARHGLFAGSDEQRAADLTAAWCDERVRAVLCARGGYGALRLLDHLDPGRFAAAAPKPLVGSSDVTVLHRWLAEHTGAVSLYGPMVAGTALGTDRLGHRWAGELIRTLMSPEQTRRLHCPDAVELVPGRAEGPVTGGNLNLLAALLGSPEAGSAAGCVVVLEDVNKEAHRLDRLFTQLLRAGWFDGAVGVVAGRWRNCGPDPDAILYERLAPLGVPILAGFDVGHGPRQLTVPLGVPAVLDTGGRSLTYTVPALA</sequence>
<keyword evidence="5" id="KW-0720">Serine protease</keyword>
<feature type="active site" description="Nucleophile" evidence="6">
    <location>
        <position position="115"/>
    </location>
</feature>
<evidence type="ECO:0000313" key="10">
    <source>
        <dbReference type="Proteomes" id="UP000308705"/>
    </source>
</evidence>
<feature type="domain" description="LD-carboxypeptidase C-terminal" evidence="8">
    <location>
        <begin position="183"/>
        <end position="291"/>
    </location>
</feature>
<evidence type="ECO:0000256" key="2">
    <source>
        <dbReference type="ARBA" id="ARBA00022645"/>
    </source>
</evidence>
<dbReference type="Gene3D" id="3.50.30.60">
    <property type="entry name" value="LD-carboxypeptidase A C-terminal domain-like"/>
    <property type="match status" value="1"/>
</dbReference>
<feature type="domain" description="LD-carboxypeptidase N-terminal" evidence="7">
    <location>
        <begin position="18"/>
        <end position="135"/>
    </location>
</feature>
<dbReference type="AlphaFoldDB" id="A0A4U3MRU9"/>
<evidence type="ECO:0000256" key="3">
    <source>
        <dbReference type="ARBA" id="ARBA00022670"/>
    </source>
</evidence>
<dbReference type="InterPro" id="IPR027478">
    <property type="entry name" value="LdcA_N"/>
</dbReference>
<dbReference type="SUPFAM" id="SSF141986">
    <property type="entry name" value="LD-carboxypeptidase A C-terminal domain-like"/>
    <property type="match status" value="1"/>
</dbReference>
<feature type="active site" description="Charge relay system" evidence="6">
    <location>
        <position position="277"/>
    </location>
</feature>
<dbReference type="GO" id="GO:0004180">
    <property type="term" value="F:carboxypeptidase activity"/>
    <property type="evidence" value="ECO:0007669"/>
    <property type="project" value="UniProtKB-KW"/>
</dbReference>
<dbReference type="Gene3D" id="3.40.50.10740">
    <property type="entry name" value="Class I glutamine amidotransferase-like"/>
    <property type="match status" value="1"/>
</dbReference>
<comment type="caution">
    <text evidence="9">The sequence shown here is derived from an EMBL/GenBank/DDBJ whole genome shotgun (WGS) entry which is preliminary data.</text>
</comment>
<dbReference type="InterPro" id="IPR027461">
    <property type="entry name" value="Carboxypeptidase_A_C_sf"/>
</dbReference>
<dbReference type="GO" id="GO:0008236">
    <property type="term" value="F:serine-type peptidase activity"/>
    <property type="evidence" value="ECO:0007669"/>
    <property type="project" value="UniProtKB-KW"/>
</dbReference>
<dbReference type="PIRSF" id="PIRSF028757">
    <property type="entry name" value="LD-carboxypeptidase"/>
    <property type="match status" value="1"/>
</dbReference>
<dbReference type="Pfam" id="PF02016">
    <property type="entry name" value="Peptidase_S66"/>
    <property type="match status" value="1"/>
</dbReference>
<dbReference type="InterPro" id="IPR040449">
    <property type="entry name" value="Peptidase_S66_N"/>
</dbReference>
<dbReference type="CDD" id="cd07025">
    <property type="entry name" value="Peptidase_S66"/>
    <property type="match status" value="1"/>
</dbReference>
<evidence type="ECO:0000256" key="5">
    <source>
        <dbReference type="ARBA" id="ARBA00022825"/>
    </source>
</evidence>
<keyword evidence="3" id="KW-0645">Protease</keyword>
<dbReference type="GO" id="GO:0006508">
    <property type="term" value="P:proteolysis"/>
    <property type="evidence" value="ECO:0007669"/>
    <property type="project" value="UniProtKB-KW"/>
</dbReference>
<evidence type="ECO:0000256" key="4">
    <source>
        <dbReference type="ARBA" id="ARBA00022801"/>
    </source>
</evidence>
<dbReference type="InterPro" id="IPR029062">
    <property type="entry name" value="Class_I_gatase-like"/>
</dbReference>
<dbReference type="Pfam" id="PF17676">
    <property type="entry name" value="Peptidase_S66C"/>
    <property type="match status" value="1"/>
</dbReference>
<dbReference type="InterPro" id="IPR040921">
    <property type="entry name" value="Peptidase_S66C"/>
</dbReference>
<evidence type="ECO:0000313" key="9">
    <source>
        <dbReference type="EMBL" id="TKK91672.1"/>
    </source>
</evidence>
<keyword evidence="4" id="KW-0378">Hydrolase</keyword>
<dbReference type="Proteomes" id="UP000308705">
    <property type="component" value="Unassembled WGS sequence"/>
</dbReference>
<comment type="similarity">
    <text evidence="1">Belongs to the peptidase S66 family.</text>
</comment>